<protein>
    <submittedName>
        <fullName evidence="2">Uncharacterized protein</fullName>
    </submittedName>
</protein>
<proteinExistence type="predicted"/>
<sequence length="421" mass="47462">MWRKNLNVESHRSSLLLPAPSPALALLYLLAEAPIQRTKAKVTWRGNRTRDYGPIAEKRDQEVRLQRENASPTDKFAESRVYRTISQHVDLRPQQLASWANLSTVIVALRLCLPGAFDFRVSGTSHVCLGKAINPDGFLKVTYVLDWVSPRLGPLPWHSPTPCMDKCVVPRKDRQVAVECLSTSREALPGVKKEATKEKSALECNCADVVCGTTRFMLDRSLIIPKISLAISYLSSFPLSPYSSSNQLYRVTQSYDLIVSFMESDIIFATIFSVVAPSEPDQRASARVVPHWHHLYPLLLHSLFTSIRAIHRSTNLGHLRQPPPFEEEDITASNRLRCFPSPISQIQHAFLHSAWPHRQCALSQRSSHDGLISVHAPLPHPMSKFTLDDEEHRCRSIKRGLLSPNGVIVFLTNRKHRITPA</sequence>
<keyword evidence="1" id="KW-1185">Reference proteome</keyword>
<reference evidence="2" key="1">
    <citation type="submission" date="2016-11" db="UniProtKB">
        <authorList>
            <consortium name="WormBaseParasite"/>
        </authorList>
    </citation>
    <scope>IDENTIFICATION</scope>
</reference>
<evidence type="ECO:0000313" key="2">
    <source>
        <dbReference type="WBParaSite" id="L893_g23964.t1"/>
    </source>
</evidence>
<dbReference type="Proteomes" id="UP000095287">
    <property type="component" value="Unplaced"/>
</dbReference>
<dbReference type="WBParaSite" id="L893_g23964.t1">
    <property type="protein sequence ID" value="L893_g23964.t1"/>
    <property type="gene ID" value="L893_g23964"/>
</dbReference>
<evidence type="ECO:0000313" key="1">
    <source>
        <dbReference type="Proteomes" id="UP000095287"/>
    </source>
</evidence>
<accession>A0A1I7Z9K2</accession>
<dbReference type="AlphaFoldDB" id="A0A1I7Z9K2"/>
<organism evidence="1 2">
    <name type="scientific">Steinernema glaseri</name>
    <dbReference type="NCBI Taxonomy" id="37863"/>
    <lineage>
        <taxon>Eukaryota</taxon>
        <taxon>Metazoa</taxon>
        <taxon>Ecdysozoa</taxon>
        <taxon>Nematoda</taxon>
        <taxon>Chromadorea</taxon>
        <taxon>Rhabditida</taxon>
        <taxon>Tylenchina</taxon>
        <taxon>Panagrolaimomorpha</taxon>
        <taxon>Strongyloidoidea</taxon>
        <taxon>Steinernematidae</taxon>
        <taxon>Steinernema</taxon>
    </lineage>
</organism>
<name>A0A1I7Z9K2_9BILA</name>